<name>A0A7K1V6J1_9NOCA</name>
<evidence type="ECO:0000313" key="13">
    <source>
        <dbReference type="EMBL" id="MVU82253.1"/>
    </source>
</evidence>
<dbReference type="Gene3D" id="3.30.70.260">
    <property type="match status" value="1"/>
</dbReference>
<evidence type="ECO:0000256" key="8">
    <source>
        <dbReference type="ARBA" id="ARBA00023136"/>
    </source>
</evidence>
<dbReference type="InterPro" id="IPR045865">
    <property type="entry name" value="ACT-like_dom_sf"/>
</dbReference>
<dbReference type="GO" id="GO:0005524">
    <property type="term" value="F:ATP binding"/>
    <property type="evidence" value="ECO:0007669"/>
    <property type="project" value="UniProtKB-KW"/>
</dbReference>
<dbReference type="PANTHER" id="PTHR43166:SF30">
    <property type="entry name" value="METHIONINE IMPORT ATP-BINDING PROTEIN METN"/>
    <property type="match status" value="1"/>
</dbReference>
<evidence type="ECO:0000256" key="10">
    <source>
        <dbReference type="ARBA" id="ARBA00063837"/>
    </source>
</evidence>
<dbReference type="EMBL" id="WRPP01000008">
    <property type="protein sequence ID" value="MVU82253.1"/>
    <property type="molecule type" value="Genomic_DNA"/>
</dbReference>
<dbReference type="InterPro" id="IPR003593">
    <property type="entry name" value="AAA+_ATPase"/>
</dbReference>
<dbReference type="SMART" id="SM00930">
    <property type="entry name" value="NIL"/>
    <property type="match status" value="1"/>
</dbReference>
<evidence type="ECO:0000256" key="1">
    <source>
        <dbReference type="ARBA" id="ARBA00005417"/>
    </source>
</evidence>
<organism evidence="13 14">
    <name type="scientific">Nocardia terrae</name>
    <dbReference type="NCBI Taxonomy" id="2675851"/>
    <lineage>
        <taxon>Bacteria</taxon>
        <taxon>Bacillati</taxon>
        <taxon>Actinomycetota</taxon>
        <taxon>Actinomycetes</taxon>
        <taxon>Mycobacteriales</taxon>
        <taxon>Nocardiaceae</taxon>
        <taxon>Nocardia</taxon>
    </lineage>
</organism>
<comment type="subunit">
    <text evidence="10">Homodimer. Forms a membrane-associated complex with FtsX.</text>
</comment>
<sequence length="479" mass="49887">MSDNETGAAAVEFRSVTKVFKTGKQQHIALDGIDLRIERGEIFGVIGYSGAGKSTLVRLINALEKPTDGTVLISGDPITGVPESRVRHLRRDIGMIFQQFNLFRSRTAAGNIEYPLKVAGWPRARRKARVAELLEFVGLSDKARSYPDQLSGGQKQRVGIARALATSPSLLLADEATSALDPETTGEVLRLLKKINRELGVTIVVITHEMDVIRAVADRVAVLAAGRIVELADTFDVFSAPMATPTRSFVETVLHNRPTTGELERLGERHPGRLVTVDIDDERGIGAELAAAVTAGVSFEVVFGGVSTLQDKTFGSLTLALNGPDQEVSRFAERLAAHDAAARGAEALIAAAPVVAEIADSPAAEGVLSAGVPAAGETPTRAAELEPAGHAVAAVGASDAGVVADSVSAETDSSSRSVAQEPTRTLLGGTAPQRAAAGRGEPAAPIAGDTRTVDSAAEGAQSEVQEGAVPRPAGEVRSA</sequence>
<feature type="compositionally biased region" description="Polar residues" evidence="11">
    <location>
        <begin position="410"/>
        <end position="423"/>
    </location>
</feature>
<feature type="compositionally biased region" description="Low complexity" evidence="11">
    <location>
        <begin position="431"/>
        <end position="448"/>
    </location>
</feature>
<feature type="region of interest" description="Disordered" evidence="11">
    <location>
        <begin position="406"/>
        <end position="479"/>
    </location>
</feature>
<dbReference type="GO" id="GO:0005886">
    <property type="term" value="C:plasma membrane"/>
    <property type="evidence" value="ECO:0007669"/>
    <property type="project" value="UniProtKB-ARBA"/>
</dbReference>
<reference evidence="13 14" key="1">
    <citation type="submission" date="2019-12" db="EMBL/GenBank/DDBJ databases">
        <title>Nocardia sp. nov. ET3-3 isolated from soil.</title>
        <authorList>
            <person name="Kanchanasin P."/>
            <person name="Tanasupawat S."/>
            <person name="Yuki M."/>
            <person name="Kudo T."/>
        </authorList>
    </citation>
    <scope>NUCLEOTIDE SEQUENCE [LARGE SCALE GENOMIC DNA]</scope>
    <source>
        <strain evidence="13 14">ET3-3</strain>
    </source>
</reference>
<keyword evidence="4" id="KW-0547">Nucleotide-binding</keyword>
<keyword evidence="2" id="KW-0813">Transport</keyword>
<dbReference type="InterPro" id="IPR027417">
    <property type="entry name" value="P-loop_NTPase"/>
</dbReference>
<comment type="similarity">
    <text evidence="1">Belongs to the ABC transporter superfamily.</text>
</comment>
<evidence type="ECO:0000256" key="2">
    <source>
        <dbReference type="ARBA" id="ARBA00022448"/>
    </source>
</evidence>
<proteinExistence type="inferred from homology"/>
<dbReference type="InterPro" id="IPR003439">
    <property type="entry name" value="ABC_transporter-like_ATP-bd"/>
</dbReference>
<dbReference type="PANTHER" id="PTHR43166">
    <property type="entry name" value="AMINO ACID IMPORT ATP-BINDING PROTEIN"/>
    <property type="match status" value="1"/>
</dbReference>
<dbReference type="InterPro" id="IPR017871">
    <property type="entry name" value="ABC_transporter-like_CS"/>
</dbReference>
<dbReference type="InterPro" id="IPR018449">
    <property type="entry name" value="NIL_domain"/>
</dbReference>
<dbReference type="Gene3D" id="3.40.50.300">
    <property type="entry name" value="P-loop containing nucleotide triphosphate hydrolases"/>
    <property type="match status" value="1"/>
</dbReference>
<keyword evidence="6" id="KW-1278">Translocase</keyword>
<evidence type="ECO:0000256" key="6">
    <source>
        <dbReference type="ARBA" id="ARBA00022967"/>
    </source>
</evidence>
<comment type="function">
    <text evidence="9">Part of the ABC transporter FtsEX involved in cellular division. Has ATPase activity.</text>
</comment>
<feature type="domain" description="ABC transporter" evidence="12">
    <location>
        <begin position="11"/>
        <end position="250"/>
    </location>
</feature>
<dbReference type="GO" id="GO:0006865">
    <property type="term" value="P:amino acid transport"/>
    <property type="evidence" value="ECO:0007669"/>
    <property type="project" value="UniProtKB-KW"/>
</dbReference>
<comment type="caution">
    <text evidence="13">The sequence shown here is derived from an EMBL/GenBank/DDBJ whole genome shotgun (WGS) entry which is preliminary data.</text>
</comment>
<dbReference type="Proteomes" id="UP000466794">
    <property type="component" value="Unassembled WGS sequence"/>
</dbReference>
<dbReference type="CDD" id="cd03258">
    <property type="entry name" value="ABC_MetN_methionine_transporter"/>
    <property type="match status" value="1"/>
</dbReference>
<dbReference type="AlphaFoldDB" id="A0A7K1V6J1"/>
<evidence type="ECO:0000256" key="5">
    <source>
        <dbReference type="ARBA" id="ARBA00022840"/>
    </source>
</evidence>
<dbReference type="FunFam" id="3.40.50.300:FF:000056">
    <property type="entry name" value="Cell division ATP-binding protein FtsE"/>
    <property type="match status" value="1"/>
</dbReference>
<dbReference type="InterPro" id="IPR041701">
    <property type="entry name" value="MetN_ABC"/>
</dbReference>
<keyword evidence="8" id="KW-0472">Membrane</keyword>
<evidence type="ECO:0000256" key="4">
    <source>
        <dbReference type="ARBA" id="ARBA00022741"/>
    </source>
</evidence>
<dbReference type="Pfam" id="PF09383">
    <property type="entry name" value="NIL"/>
    <property type="match status" value="1"/>
</dbReference>
<keyword evidence="3" id="KW-1003">Cell membrane</keyword>
<gene>
    <name evidence="13" type="ORF">GPX89_34080</name>
</gene>
<evidence type="ECO:0000256" key="9">
    <source>
        <dbReference type="ARBA" id="ARBA00054718"/>
    </source>
</evidence>
<dbReference type="InterPro" id="IPR050086">
    <property type="entry name" value="MetN_ABC_transporter-like"/>
</dbReference>
<dbReference type="SUPFAM" id="SSF55021">
    <property type="entry name" value="ACT-like"/>
    <property type="match status" value="1"/>
</dbReference>
<dbReference type="SUPFAM" id="SSF52540">
    <property type="entry name" value="P-loop containing nucleoside triphosphate hydrolases"/>
    <property type="match status" value="1"/>
</dbReference>
<keyword evidence="5 13" id="KW-0067">ATP-binding</keyword>
<keyword evidence="14" id="KW-1185">Reference proteome</keyword>
<dbReference type="GO" id="GO:0016887">
    <property type="term" value="F:ATP hydrolysis activity"/>
    <property type="evidence" value="ECO:0007669"/>
    <property type="project" value="InterPro"/>
</dbReference>
<accession>A0A7K1V6J1</accession>
<evidence type="ECO:0000256" key="11">
    <source>
        <dbReference type="SAM" id="MobiDB-lite"/>
    </source>
</evidence>
<dbReference type="SMART" id="SM00382">
    <property type="entry name" value="AAA"/>
    <property type="match status" value="1"/>
</dbReference>
<dbReference type="PROSITE" id="PS00211">
    <property type="entry name" value="ABC_TRANSPORTER_1"/>
    <property type="match status" value="1"/>
</dbReference>
<evidence type="ECO:0000313" key="14">
    <source>
        <dbReference type="Proteomes" id="UP000466794"/>
    </source>
</evidence>
<protein>
    <submittedName>
        <fullName evidence="13">ATP-binding cassette domain-containing protein</fullName>
    </submittedName>
</protein>
<evidence type="ECO:0000259" key="12">
    <source>
        <dbReference type="PROSITE" id="PS50893"/>
    </source>
</evidence>
<evidence type="ECO:0000256" key="3">
    <source>
        <dbReference type="ARBA" id="ARBA00022475"/>
    </source>
</evidence>
<keyword evidence="7" id="KW-0029">Amino-acid transport</keyword>
<dbReference type="PROSITE" id="PS50893">
    <property type="entry name" value="ABC_TRANSPORTER_2"/>
    <property type="match status" value="1"/>
</dbReference>
<dbReference type="Pfam" id="PF00005">
    <property type="entry name" value="ABC_tran"/>
    <property type="match status" value="1"/>
</dbReference>
<evidence type="ECO:0000256" key="7">
    <source>
        <dbReference type="ARBA" id="ARBA00022970"/>
    </source>
</evidence>